<feature type="domain" description="Glycosyltransferase subfamily 4-like N-terminal" evidence="2">
    <location>
        <begin position="24"/>
        <end position="143"/>
    </location>
</feature>
<dbReference type="AlphaFoldDB" id="A0A5M4B7W1"/>
<dbReference type="InterPro" id="IPR050194">
    <property type="entry name" value="Glycosyltransferase_grp1"/>
</dbReference>
<evidence type="ECO:0000259" key="2">
    <source>
        <dbReference type="Pfam" id="PF13477"/>
    </source>
</evidence>
<dbReference type="SUPFAM" id="SSF53756">
    <property type="entry name" value="UDP-Glycosyltransferase/glycogen phosphorylase"/>
    <property type="match status" value="1"/>
</dbReference>
<dbReference type="OrthoDB" id="9790710at2"/>
<dbReference type="CDD" id="cd03808">
    <property type="entry name" value="GT4_CapM-like"/>
    <property type="match status" value="1"/>
</dbReference>
<dbReference type="GO" id="GO:0016757">
    <property type="term" value="F:glycosyltransferase activity"/>
    <property type="evidence" value="ECO:0007669"/>
    <property type="project" value="InterPro"/>
</dbReference>
<comment type="caution">
    <text evidence="3">The sequence shown here is derived from an EMBL/GenBank/DDBJ whole genome shotgun (WGS) entry which is preliminary data.</text>
</comment>
<gene>
    <name evidence="3" type="ORF">RCZ01_06490</name>
</gene>
<name>A0A5M4B7W1_9FLAO</name>
<reference evidence="4" key="1">
    <citation type="journal article" date="2020" name="Int. J. Syst. Evol. Microbiol.">
        <title>Capnocytophaga felis sp. nov. isolated from the feline oral cavity.</title>
        <authorList>
            <person name="Suzuki M."/>
            <person name="Umeda K."/>
            <person name="Kimura M."/>
            <person name="Imaoka K."/>
            <person name="Morikawa S."/>
            <person name="Maeda K."/>
        </authorList>
    </citation>
    <scope>NUCLEOTIDE SEQUENCE [LARGE SCALE GENOMIC DNA]</scope>
    <source>
        <strain evidence="4">KC07070</strain>
    </source>
</reference>
<dbReference type="InterPro" id="IPR001296">
    <property type="entry name" value="Glyco_trans_1"/>
</dbReference>
<evidence type="ECO:0000259" key="1">
    <source>
        <dbReference type="Pfam" id="PF00534"/>
    </source>
</evidence>
<keyword evidence="3" id="KW-0808">Transferase</keyword>
<dbReference type="PANTHER" id="PTHR45947">
    <property type="entry name" value="SULFOQUINOVOSYL TRANSFERASE SQD2"/>
    <property type="match status" value="1"/>
</dbReference>
<dbReference type="Pfam" id="PF13477">
    <property type="entry name" value="Glyco_trans_4_2"/>
    <property type="match status" value="1"/>
</dbReference>
<dbReference type="Pfam" id="PF00534">
    <property type="entry name" value="Glycos_transf_1"/>
    <property type="match status" value="1"/>
</dbReference>
<proteinExistence type="predicted"/>
<sequence length="385" mass="43422">MKHKLFRTSTVPVSLDVLLKGQLSFLNQHFNITAISGNGRSLENVQNREKVKVYPITMQRHISPIKDFVSLIKLFLYFRKEKPTIVHSITPKAGLLTMLAGKLAGVPIRMHTFTGLIFPTKTGLMQKLLIQMDRVLCWAATNIYPEGQGVKNDLIKYKITSKPLKVIANGNVNGIDLEYFSSSQVSEEQQKELKQLLGIKPNDFVFIFVGRLVGDKGVNELVEAFSSLNIDNVKLLLVGPMEKELDPLKEKTLHEIEKNHSIISVGYQKDVRPYFAISDCLAFPSYREGFPNVVMQAGAMGLPSIVTNINGCNEIIIEGENGTIIPAKNVEELKKQMESLSTDKVRYNKLKENSKKMIANRYEQSVVWEALLEEYKKLTALHNTE</sequence>
<keyword evidence="4" id="KW-1185">Reference proteome</keyword>
<dbReference type="EMBL" id="BLBC01000005">
    <property type="protein sequence ID" value="GET45347.1"/>
    <property type="molecule type" value="Genomic_DNA"/>
</dbReference>
<feature type="domain" description="Glycosyl transferase family 1" evidence="1">
    <location>
        <begin position="190"/>
        <end position="357"/>
    </location>
</feature>
<dbReference type="PANTHER" id="PTHR45947:SF3">
    <property type="entry name" value="SULFOQUINOVOSYL TRANSFERASE SQD2"/>
    <property type="match status" value="1"/>
</dbReference>
<protein>
    <submittedName>
        <fullName evidence="3">Glycosyl transferase family 1</fullName>
    </submittedName>
</protein>
<dbReference type="InterPro" id="IPR028098">
    <property type="entry name" value="Glyco_trans_4-like_N"/>
</dbReference>
<accession>A0A5M4B7W1</accession>
<evidence type="ECO:0000313" key="3">
    <source>
        <dbReference type="EMBL" id="GET45347.1"/>
    </source>
</evidence>
<dbReference type="Gene3D" id="3.40.50.2000">
    <property type="entry name" value="Glycogen Phosphorylase B"/>
    <property type="match status" value="2"/>
</dbReference>
<evidence type="ECO:0000313" key="4">
    <source>
        <dbReference type="Proteomes" id="UP000398217"/>
    </source>
</evidence>
<organism evidence="3 4">
    <name type="scientific">Capnocytophaga felis</name>
    <dbReference type="NCBI Taxonomy" id="2267611"/>
    <lineage>
        <taxon>Bacteria</taxon>
        <taxon>Pseudomonadati</taxon>
        <taxon>Bacteroidota</taxon>
        <taxon>Flavobacteriia</taxon>
        <taxon>Flavobacteriales</taxon>
        <taxon>Flavobacteriaceae</taxon>
        <taxon>Capnocytophaga</taxon>
    </lineage>
</organism>
<dbReference type="RefSeq" id="WP_155284026.1">
    <property type="nucleotide sequence ID" value="NZ_BLBC01000005.1"/>
</dbReference>
<dbReference type="Proteomes" id="UP000398217">
    <property type="component" value="Unassembled WGS sequence"/>
</dbReference>